<organism evidence="2 3">
    <name type="scientific">Ceratodon purpureus</name>
    <name type="common">Fire moss</name>
    <name type="synonym">Dicranum purpureum</name>
    <dbReference type="NCBI Taxonomy" id="3225"/>
    <lineage>
        <taxon>Eukaryota</taxon>
        <taxon>Viridiplantae</taxon>
        <taxon>Streptophyta</taxon>
        <taxon>Embryophyta</taxon>
        <taxon>Bryophyta</taxon>
        <taxon>Bryophytina</taxon>
        <taxon>Bryopsida</taxon>
        <taxon>Dicranidae</taxon>
        <taxon>Pseudoditrichales</taxon>
        <taxon>Ditrichaceae</taxon>
        <taxon>Ceratodon</taxon>
    </lineage>
</organism>
<keyword evidence="3" id="KW-1185">Reference proteome</keyword>
<evidence type="ECO:0000256" key="1">
    <source>
        <dbReference type="SAM" id="MobiDB-lite"/>
    </source>
</evidence>
<name>A0A8T0HVM1_CERPU</name>
<accession>A0A8T0HVM1</accession>
<reference evidence="2" key="1">
    <citation type="submission" date="2020-06" db="EMBL/GenBank/DDBJ databases">
        <title>WGS assembly of Ceratodon purpureus strain R40.</title>
        <authorList>
            <person name="Carey S.B."/>
            <person name="Jenkins J."/>
            <person name="Shu S."/>
            <person name="Lovell J.T."/>
            <person name="Sreedasyam A."/>
            <person name="Maumus F."/>
            <person name="Tiley G.P."/>
            <person name="Fernandez-Pozo N."/>
            <person name="Barry K."/>
            <person name="Chen C."/>
            <person name="Wang M."/>
            <person name="Lipzen A."/>
            <person name="Daum C."/>
            <person name="Saski C.A."/>
            <person name="Payton A.C."/>
            <person name="Mcbreen J.C."/>
            <person name="Conrad R.E."/>
            <person name="Kollar L.M."/>
            <person name="Olsson S."/>
            <person name="Huttunen S."/>
            <person name="Landis J.B."/>
            <person name="Wickett N.J."/>
            <person name="Johnson M.G."/>
            <person name="Rensing S.A."/>
            <person name="Grimwood J."/>
            <person name="Schmutz J."/>
            <person name="Mcdaniel S.F."/>
        </authorList>
    </citation>
    <scope>NUCLEOTIDE SEQUENCE</scope>
    <source>
        <strain evidence="2">R40</strain>
    </source>
</reference>
<sequence>MSRHKRPMQSWVTERAEQISLSESFLHFLLSLFVLVKKENDFLSLEETEDESQDFHDTFATLSLDKQFAGESGDLPLRLAETTPTPSYSIASPSLVSDSRV</sequence>
<dbReference type="EMBL" id="CM026426">
    <property type="protein sequence ID" value="KAG0574745.1"/>
    <property type="molecule type" value="Genomic_DNA"/>
</dbReference>
<feature type="region of interest" description="Disordered" evidence="1">
    <location>
        <begin position="79"/>
        <end position="101"/>
    </location>
</feature>
<feature type="compositionally biased region" description="Polar residues" evidence="1">
    <location>
        <begin position="82"/>
        <end position="101"/>
    </location>
</feature>
<dbReference type="AlphaFoldDB" id="A0A8T0HVM1"/>
<comment type="caution">
    <text evidence="2">The sequence shown here is derived from an EMBL/GenBank/DDBJ whole genome shotgun (WGS) entry which is preliminary data.</text>
</comment>
<proteinExistence type="predicted"/>
<gene>
    <name evidence="2" type="ORF">KC19_VG287400</name>
</gene>
<evidence type="ECO:0000313" key="3">
    <source>
        <dbReference type="Proteomes" id="UP000822688"/>
    </source>
</evidence>
<evidence type="ECO:0000313" key="2">
    <source>
        <dbReference type="EMBL" id="KAG0574745.1"/>
    </source>
</evidence>
<dbReference type="Proteomes" id="UP000822688">
    <property type="component" value="Chromosome V"/>
</dbReference>
<protein>
    <submittedName>
        <fullName evidence="2">Uncharacterized protein</fullName>
    </submittedName>
</protein>